<name>A0AAX4KMN7_9TREE</name>
<evidence type="ECO:0000313" key="5">
    <source>
        <dbReference type="EMBL" id="WWD07214.1"/>
    </source>
</evidence>
<evidence type="ECO:0000256" key="2">
    <source>
        <dbReference type="ARBA" id="ARBA00022723"/>
    </source>
</evidence>
<evidence type="ECO:0000256" key="1">
    <source>
        <dbReference type="ARBA" id="ARBA00022714"/>
    </source>
</evidence>
<keyword evidence="6" id="KW-1185">Reference proteome</keyword>
<dbReference type="SUPFAM" id="SSF54292">
    <property type="entry name" value="2Fe-2S ferredoxin-like"/>
    <property type="match status" value="1"/>
</dbReference>
<dbReference type="PANTHER" id="PTHR31902">
    <property type="entry name" value="ACTIN PATCHES DISTAL PROTEIN 1"/>
    <property type="match status" value="1"/>
</dbReference>
<keyword evidence="1" id="KW-0001">2Fe-2S</keyword>
<dbReference type="Pfam" id="PF06999">
    <property type="entry name" value="Suc_Fer-like"/>
    <property type="match status" value="1"/>
</dbReference>
<dbReference type="Gene3D" id="3.10.20.30">
    <property type="match status" value="1"/>
</dbReference>
<dbReference type="CDD" id="cd03062">
    <property type="entry name" value="TRX_Fd_Sucrase"/>
    <property type="match status" value="1"/>
</dbReference>
<accession>A0AAX4KMN7</accession>
<organism evidence="5 6">
    <name type="scientific">Kwoniella europaea PYCC6329</name>
    <dbReference type="NCBI Taxonomy" id="1423913"/>
    <lineage>
        <taxon>Eukaryota</taxon>
        <taxon>Fungi</taxon>
        <taxon>Dikarya</taxon>
        <taxon>Basidiomycota</taxon>
        <taxon>Agaricomycotina</taxon>
        <taxon>Tremellomycetes</taxon>
        <taxon>Tremellales</taxon>
        <taxon>Cryptococcaceae</taxon>
        <taxon>Kwoniella</taxon>
    </lineage>
</organism>
<dbReference type="EMBL" id="CP144089">
    <property type="protein sequence ID" value="WWD07214.1"/>
    <property type="molecule type" value="Genomic_DNA"/>
</dbReference>
<gene>
    <name evidence="5" type="ORF">V865_005311</name>
</gene>
<keyword evidence="2" id="KW-0479">Metal-binding</keyword>
<evidence type="ECO:0000313" key="6">
    <source>
        <dbReference type="Proteomes" id="UP001358614"/>
    </source>
</evidence>
<evidence type="ECO:0000256" key="4">
    <source>
        <dbReference type="ARBA" id="ARBA00023014"/>
    </source>
</evidence>
<protein>
    <recommendedName>
        <fullName evidence="7">2Fe-2S ferredoxin-type domain-containing protein</fullName>
    </recommendedName>
</protein>
<sequence>MILLSPTFTLRQIRHRLPINATQLLQNVRPTHSAPKHTTGLPDPIEWLTLPRSLSPRKALMLLSLPVSPKHWPSHLEMASPLLATASAHFKSKGIAVNAIYDGIGDQTSFAAEEEYPVKIYWPDGYSRSYNNFNMDSISSDDILKDLEYTVKSLDVTEYEKPKEILVCTHGSRDCRCSDRGGPLVEALREAIERRGVSDRIQVKEIAHVGGHKYAANVILLPSLDMLSNLTLEHAPSIISHLLSPKPNTKIWAHWRGRYGLTEQEQAQIWDRVNPEKGQNTEKGKVHEERDKVELRFKTFEGELKVVNAKLGSNLLEVGKENDLPSLEGVCGGNLECATCHLYLAPSPFPAPTSEPSEEEDDMLGYALGYRDGESRLGCQIKVTKELSEWCKRGGVIGLPRF</sequence>
<dbReference type="GO" id="GO:0140647">
    <property type="term" value="P:P450-containing electron transport chain"/>
    <property type="evidence" value="ECO:0007669"/>
    <property type="project" value="InterPro"/>
</dbReference>
<reference evidence="5 6" key="1">
    <citation type="submission" date="2024-01" db="EMBL/GenBank/DDBJ databases">
        <title>Comparative genomics of Cryptococcus and Kwoniella reveals pathogenesis evolution and contrasting modes of karyotype evolution via chromosome fusion or intercentromeric recombination.</title>
        <authorList>
            <person name="Coelho M.A."/>
            <person name="David-Palma M."/>
            <person name="Shea T."/>
            <person name="Bowers K."/>
            <person name="McGinley-Smith S."/>
            <person name="Mohammad A.W."/>
            <person name="Gnirke A."/>
            <person name="Yurkov A.M."/>
            <person name="Nowrousian M."/>
            <person name="Sun S."/>
            <person name="Cuomo C.A."/>
            <person name="Heitman J."/>
        </authorList>
    </citation>
    <scope>NUCLEOTIDE SEQUENCE [LARGE SCALE GENOMIC DNA]</scope>
    <source>
        <strain evidence="5 6">PYCC6329</strain>
    </source>
</reference>
<dbReference type="InterPro" id="IPR009737">
    <property type="entry name" value="Aim32/Apd1-like"/>
</dbReference>
<keyword evidence="4" id="KW-0411">Iron-sulfur</keyword>
<dbReference type="KEGG" id="ker:91104112"/>
<dbReference type="GO" id="GO:0046872">
    <property type="term" value="F:metal ion binding"/>
    <property type="evidence" value="ECO:0007669"/>
    <property type="project" value="UniProtKB-KW"/>
</dbReference>
<evidence type="ECO:0000256" key="3">
    <source>
        <dbReference type="ARBA" id="ARBA00023004"/>
    </source>
</evidence>
<dbReference type="InterPro" id="IPR012675">
    <property type="entry name" value="Beta-grasp_dom_sf"/>
</dbReference>
<dbReference type="Proteomes" id="UP001358614">
    <property type="component" value="Chromosome 1"/>
</dbReference>
<dbReference type="InterPro" id="IPR001055">
    <property type="entry name" value="Adrenodoxin-like"/>
</dbReference>
<dbReference type="PANTHER" id="PTHR31902:SF14">
    <property type="entry name" value="ACTIN PATCHES DISTAL PROTEIN 1"/>
    <property type="match status" value="1"/>
</dbReference>
<dbReference type="AlphaFoldDB" id="A0AAX4KMN7"/>
<dbReference type="RefSeq" id="XP_066085181.1">
    <property type="nucleotide sequence ID" value="XM_066229084.1"/>
</dbReference>
<dbReference type="Gene3D" id="3.40.30.10">
    <property type="entry name" value="Glutaredoxin"/>
    <property type="match status" value="1"/>
</dbReference>
<dbReference type="PRINTS" id="PR00355">
    <property type="entry name" value="ADRENODOXIN"/>
</dbReference>
<dbReference type="SUPFAM" id="SSF52833">
    <property type="entry name" value="Thioredoxin-like"/>
    <property type="match status" value="1"/>
</dbReference>
<dbReference type="InterPro" id="IPR036010">
    <property type="entry name" value="2Fe-2S_ferredoxin-like_sf"/>
</dbReference>
<dbReference type="InterPro" id="IPR036249">
    <property type="entry name" value="Thioredoxin-like_sf"/>
</dbReference>
<keyword evidence="3" id="KW-0408">Iron</keyword>
<dbReference type="GO" id="GO:0051537">
    <property type="term" value="F:2 iron, 2 sulfur cluster binding"/>
    <property type="evidence" value="ECO:0007669"/>
    <property type="project" value="UniProtKB-KW"/>
</dbReference>
<dbReference type="GeneID" id="91104112"/>
<evidence type="ECO:0008006" key="7">
    <source>
        <dbReference type="Google" id="ProtNLM"/>
    </source>
</evidence>
<proteinExistence type="predicted"/>